<comment type="subunit">
    <text evidence="8">Part of a complex composed of FtsB, FtsL and FtsQ.</text>
</comment>
<keyword evidence="4 8" id="KW-0812">Transmembrane</keyword>
<accession>A0ABT1WHU2</accession>
<sequence>MGRLNILLLALVIYCAMQVVDFQHEARTLFVTLGSEQEAERQLDVAFTRLQLQQVTLAKGERVDEVARRELKMIPPQPGSIVFMPFNTSGGARE</sequence>
<dbReference type="Pfam" id="PF04999">
    <property type="entry name" value="FtsL"/>
    <property type="match status" value="1"/>
</dbReference>
<keyword evidence="6 8" id="KW-0472">Membrane</keyword>
<dbReference type="RefSeq" id="WP_256764865.1">
    <property type="nucleotide sequence ID" value="NZ_JANIGO010000003.1"/>
</dbReference>
<keyword evidence="7 8" id="KW-0131">Cell cycle</keyword>
<evidence type="ECO:0000256" key="7">
    <source>
        <dbReference type="ARBA" id="ARBA00023306"/>
    </source>
</evidence>
<evidence type="ECO:0000313" key="10">
    <source>
        <dbReference type="EMBL" id="MCQ8897080.1"/>
    </source>
</evidence>
<keyword evidence="3 8" id="KW-0132">Cell division</keyword>
<evidence type="ECO:0000256" key="5">
    <source>
        <dbReference type="ARBA" id="ARBA00022989"/>
    </source>
</evidence>
<dbReference type="GO" id="GO:0051301">
    <property type="term" value="P:cell division"/>
    <property type="evidence" value="ECO:0007669"/>
    <property type="project" value="UniProtKB-KW"/>
</dbReference>
<protein>
    <recommendedName>
        <fullName evidence="8 9">Cell division protein FtsL</fullName>
    </recommendedName>
</protein>
<evidence type="ECO:0000313" key="11">
    <source>
        <dbReference type="Proteomes" id="UP001204142"/>
    </source>
</evidence>
<comment type="similarity">
    <text evidence="8">Belongs to the FtsL family.</text>
</comment>
<evidence type="ECO:0000256" key="8">
    <source>
        <dbReference type="HAMAP-Rule" id="MF_00910"/>
    </source>
</evidence>
<evidence type="ECO:0000256" key="4">
    <source>
        <dbReference type="ARBA" id="ARBA00022692"/>
    </source>
</evidence>
<comment type="subcellular location">
    <subcellularLocation>
        <location evidence="8">Cell inner membrane</location>
        <topology evidence="8">Single-pass type II membrane protein</topology>
    </subcellularLocation>
    <subcellularLocation>
        <location evidence="1">Cell membrane</location>
        <topology evidence="1">Single-pass type II membrane protein</topology>
    </subcellularLocation>
    <text evidence="8">Localizes to the division septum where it forms a ring structure.</text>
</comment>
<dbReference type="PANTHER" id="PTHR37479:SF1">
    <property type="entry name" value="CELL DIVISION PROTEIN FTSL"/>
    <property type="match status" value="1"/>
</dbReference>
<keyword evidence="2 8" id="KW-1003">Cell membrane</keyword>
<dbReference type="PANTHER" id="PTHR37479">
    <property type="entry name" value="CELL DIVISION PROTEIN FTSL"/>
    <property type="match status" value="1"/>
</dbReference>
<gene>
    <name evidence="8 10" type="primary">ftsL</name>
    <name evidence="10" type="ORF">NQT62_11605</name>
</gene>
<comment type="function">
    <text evidence="8">Essential cell division protein. May link together the upstream cell division proteins, which are predominantly cytoplasmic, with the downstream cell division proteins, which are predominantly periplasmic.</text>
</comment>
<keyword evidence="5 8" id="KW-1133">Transmembrane helix</keyword>
<evidence type="ECO:0000256" key="6">
    <source>
        <dbReference type="ARBA" id="ARBA00023136"/>
    </source>
</evidence>
<reference evidence="10 11" key="1">
    <citation type="submission" date="2022-07" db="EMBL/GenBank/DDBJ databases">
        <authorList>
            <person name="Xamxidin M."/>
            <person name="Wu M."/>
        </authorList>
    </citation>
    <scope>NUCLEOTIDE SEQUENCE [LARGE SCALE GENOMIC DNA]</scope>
    <source>
        <strain evidence="10 11">NBRC 111650</strain>
    </source>
</reference>
<dbReference type="HAMAP" id="MF_00910">
    <property type="entry name" value="FtsL"/>
    <property type="match status" value="1"/>
</dbReference>
<evidence type="ECO:0000256" key="3">
    <source>
        <dbReference type="ARBA" id="ARBA00022618"/>
    </source>
</evidence>
<evidence type="ECO:0000256" key="1">
    <source>
        <dbReference type="ARBA" id="ARBA00004401"/>
    </source>
</evidence>
<organism evidence="10 11">
    <name type="scientific">Limnobacter humi</name>
    <dbReference type="NCBI Taxonomy" id="1778671"/>
    <lineage>
        <taxon>Bacteria</taxon>
        <taxon>Pseudomonadati</taxon>
        <taxon>Pseudomonadota</taxon>
        <taxon>Betaproteobacteria</taxon>
        <taxon>Burkholderiales</taxon>
        <taxon>Burkholderiaceae</taxon>
        <taxon>Limnobacter</taxon>
    </lineage>
</organism>
<evidence type="ECO:0000256" key="9">
    <source>
        <dbReference type="NCBIfam" id="TIGR02209"/>
    </source>
</evidence>
<evidence type="ECO:0000256" key="2">
    <source>
        <dbReference type="ARBA" id="ARBA00022475"/>
    </source>
</evidence>
<dbReference type="NCBIfam" id="TIGR02209">
    <property type="entry name" value="ftsL_broad"/>
    <property type="match status" value="1"/>
</dbReference>
<keyword evidence="11" id="KW-1185">Reference proteome</keyword>
<dbReference type="EMBL" id="JANIGO010000003">
    <property type="protein sequence ID" value="MCQ8897080.1"/>
    <property type="molecule type" value="Genomic_DNA"/>
</dbReference>
<dbReference type="Proteomes" id="UP001204142">
    <property type="component" value="Unassembled WGS sequence"/>
</dbReference>
<proteinExistence type="inferred from homology"/>
<keyword evidence="8" id="KW-0997">Cell inner membrane</keyword>
<dbReference type="InterPro" id="IPR011922">
    <property type="entry name" value="Cell_div_FtsL"/>
</dbReference>
<name>A0ABT1WHU2_9BURK</name>
<comment type="caution">
    <text evidence="10">The sequence shown here is derived from an EMBL/GenBank/DDBJ whole genome shotgun (WGS) entry which is preliminary data.</text>
</comment>